<dbReference type="Gene3D" id="1.10.510.10">
    <property type="entry name" value="Transferase(Phosphotransferase) domain 1"/>
    <property type="match status" value="1"/>
</dbReference>
<feature type="active site" description="Proton acceptor" evidence="8">
    <location>
        <position position="230"/>
    </location>
</feature>
<protein>
    <recommendedName>
        <fullName evidence="13">Protein kinase domain-containing protein</fullName>
    </recommendedName>
</protein>
<evidence type="ECO:0000256" key="8">
    <source>
        <dbReference type="PIRSR" id="PIRSR630616-1"/>
    </source>
</evidence>
<dbReference type="InterPro" id="IPR011009">
    <property type="entry name" value="Kinase-like_dom_sf"/>
</dbReference>
<dbReference type="InterPro" id="IPR017441">
    <property type="entry name" value="Protein_kinase_ATP_BS"/>
</dbReference>
<dbReference type="SUPFAM" id="SSF56112">
    <property type="entry name" value="Protein kinase-like (PK-like)"/>
    <property type="match status" value="1"/>
</dbReference>
<evidence type="ECO:0000256" key="6">
    <source>
        <dbReference type="ARBA" id="ARBA00047899"/>
    </source>
</evidence>
<evidence type="ECO:0000256" key="11">
    <source>
        <dbReference type="PROSITE-ProRule" id="PRU10141"/>
    </source>
</evidence>
<evidence type="ECO:0000259" key="13">
    <source>
        <dbReference type="PROSITE" id="PS50011"/>
    </source>
</evidence>
<keyword evidence="4" id="KW-0418">Kinase</keyword>
<feature type="cross-link" description="Glycyl lysine isopeptide (Lys-Gly) (interchain with G-Cter in SUMO2)" evidence="10">
    <location>
        <position position="232"/>
    </location>
</feature>
<name>A0A267G234_9PLAT</name>
<feature type="binding site" evidence="9 11">
    <location>
        <position position="136"/>
    </location>
    <ligand>
        <name>ATP</name>
        <dbReference type="ChEBI" id="CHEBI:30616"/>
    </ligand>
</feature>
<reference evidence="14 15" key="1">
    <citation type="submission" date="2017-06" db="EMBL/GenBank/DDBJ databases">
        <title>A platform for efficient transgenesis in Macrostomum lignano, a flatworm model organism for stem cell research.</title>
        <authorList>
            <person name="Berezikov E."/>
        </authorList>
    </citation>
    <scope>NUCLEOTIDE SEQUENCE [LARGE SCALE GENOMIC DNA]</scope>
    <source>
        <strain evidence="14">DV1</strain>
        <tissue evidence="14">Whole organism</tissue>
    </source>
</reference>
<evidence type="ECO:0000256" key="12">
    <source>
        <dbReference type="SAM" id="MobiDB-lite"/>
    </source>
</evidence>
<feature type="binding site" evidence="9">
    <location>
        <position position="253"/>
    </location>
    <ligand>
        <name>ATP</name>
        <dbReference type="ChEBI" id="CHEBI:30616"/>
    </ligand>
</feature>
<evidence type="ECO:0000256" key="9">
    <source>
        <dbReference type="PIRSR" id="PIRSR630616-2"/>
    </source>
</evidence>
<keyword evidence="5 9" id="KW-0067">ATP-binding</keyword>
<dbReference type="AlphaFoldDB" id="A0A267G234"/>
<evidence type="ECO:0000256" key="5">
    <source>
        <dbReference type="ARBA" id="ARBA00022840"/>
    </source>
</evidence>
<dbReference type="STRING" id="282301.A0A267G234"/>
<sequence length="494" mass="55025">MPPSPGRRNAVEAEYTSSNSRSSCGSFARYDSRGSPASLTSSASSILDNIDSVCTLNSASTASTAAAAKASGKSKSPSANVEEAPPTPPSPSSTTSSPAPQAFHRVYKLENVIGSGSYASVYRCVDRQSNKNFAVKVLEDKLLSSFQRQLIRNEESILLRLDHRNIIRLVAVFSDEPDIKRMVFEFADQLDICLALVTSPNFGERAIREAAKQLFSGLAYLHEKRIMHRDLKLENLLAKSDATSGEMVLKISDFGYAVELAAGQSFFTLKNTIIGSFEYMSPELICSQEYSTKIDCWAAGVIVYFLFTGDFPFRGANVTEMARCIVKRHFALDFSAPEWSAASRNAVDFISSILSTLYNRPNASDLLKHPWLSAPENHPLNATTDQPLPIMRHKERLEFLQHEAEMKQKRLYNNSSSNKPWAATMQRTAVEADCALLLDGSFYRRSHRRRHFWQAKGSHEAVFASEFIVNSAITCGRRRCRSLTTRRIGPWTQD</sequence>
<dbReference type="SMART" id="SM00220">
    <property type="entry name" value="S_TKc"/>
    <property type="match status" value="1"/>
</dbReference>
<feature type="region of interest" description="Disordered" evidence="12">
    <location>
        <begin position="71"/>
        <end position="99"/>
    </location>
</feature>
<proteinExistence type="predicted"/>
<evidence type="ECO:0000256" key="4">
    <source>
        <dbReference type="ARBA" id="ARBA00022777"/>
    </source>
</evidence>
<dbReference type="InterPro" id="IPR000719">
    <property type="entry name" value="Prot_kinase_dom"/>
</dbReference>
<feature type="domain" description="Protein kinase" evidence="13">
    <location>
        <begin position="107"/>
        <end position="372"/>
    </location>
</feature>
<evidence type="ECO:0000256" key="2">
    <source>
        <dbReference type="ARBA" id="ARBA00022679"/>
    </source>
</evidence>
<dbReference type="GO" id="GO:0004674">
    <property type="term" value="F:protein serine/threonine kinase activity"/>
    <property type="evidence" value="ECO:0007669"/>
    <property type="project" value="UniProtKB-KW"/>
</dbReference>
<evidence type="ECO:0000256" key="3">
    <source>
        <dbReference type="ARBA" id="ARBA00022741"/>
    </source>
</evidence>
<dbReference type="InterPro" id="IPR030616">
    <property type="entry name" value="Aur-like"/>
</dbReference>
<evidence type="ECO:0000313" key="14">
    <source>
        <dbReference type="EMBL" id="PAA80111.1"/>
    </source>
</evidence>
<evidence type="ECO:0000313" key="15">
    <source>
        <dbReference type="Proteomes" id="UP000215902"/>
    </source>
</evidence>
<dbReference type="GO" id="GO:0005524">
    <property type="term" value="F:ATP binding"/>
    <property type="evidence" value="ECO:0007669"/>
    <property type="project" value="UniProtKB-UniRule"/>
</dbReference>
<dbReference type="PROSITE" id="PS00107">
    <property type="entry name" value="PROTEIN_KINASE_ATP"/>
    <property type="match status" value="1"/>
</dbReference>
<evidence type="ECO:0000256" key="7">
    <source>
        <dbReference type="ARBA" id="ARBA00048679"/>
    </source>
</evidence>
<comment type="caution">
    <text evidence="14">The sequence shown here is derived from an EMBL/GenBank/DDBJ whole genome shotgun (WGS) entry which is preliminary data.</text>
</comment>
<comment type="catalytic activity">
    <reaction evidence="6">
        <text>L-threonyl-[protein] + ATP = O-phospho-L-threonyl-[protein] + ADP + H(+)</text>
        <dbReference type="Rhea" id="RHEA:46608"/>
        <dbReference type="Rhea" id="RHEA-COMP:11060"/>
        <dbReference type="Rhea" id="RHEA-COMP:11605"/>
        <dbReference type="ChEBI" id="CHEBI:15378"/>
        <dbReference type="ChEBI" id="CHEBI:30013"/>
        <dbReference type="ChEBI" id="CHEBI:30616"/>
        <dbReference type="ChEBI" id="CHEBI:61977"/>
        <dbReference type="ChEBI" id="CHEBI:456216"/>
        <dbReference type="EC" id="2.7.11.1"/>
    </reaction>
</comment>
<keyword evidence="2" id="KW-0808">Transferase</keyword>
<accession>A0A267G234</accession>
<feature type="compositionally biased region" description="Polar residues" evidence="12">
    <location>
        <begin position="15"/>
        <end position="25"/>
    </location>
</feature>
<evidence type="ECO:0000256" key="1">
    <source>
        <dbReference type="ARBA" id="ARBA00022527"/>
    </source>
</evidence>
<dbReference type="OrthoDB" id="1717591at2759"/>
<comment type="catalytic activity">
    <reaction evidence="7">
        <text>L-seryl-[protein] + ATP = O-phospho-L-seryl-[protein] + ADP + H(+)</text>
        <dbReference type="Rhea" id="RHEA:17989"/>
        <dbReference type="Rhea" id="RHEA-COMP:9863"/>
        <dbReference type="Rhea" id="RHEA-COMP:11604"/>
        <dbReference type="ChEBI" id="CHEBI:15378"/>
        <dbReference type="ChEBI" id="CHEBI:29999"/>
        <dbReference type="ChEBI" id="CHEBI:30616"/>
        <dbReference type="ChEBI" id="CHEBI:83421"/>
        <dbReference type="ChEBI" id="CHEBI:456216"/>
        <dbReference type="EC" id="2.7.11.1"/>
    </reaction>
</comment>
<feature type="binding site" evidence="9">
    <location>
        <begin position="234"/>
        <end position="235"/>
    </location>
    <ligand>
        <name>ATP</name>
        <dbReference type="ChEBI" id="CHEBI:30616"/>
    </ligand>
</feature>
<dbReference type="EMBL" id="NIVC01000597">
    <property type="protein sequence ID" value="PAA80111.1"/>
    <property type="molecule type" value="Genomic_DNA"/>
</dbReference>
<dbReference type="PROSITE" id="PS50011">
    <property type="entry name" value="PROTEIN_KINASE_DOM"/>
    <property type="match status" value="1"/>
</dbReference>
<dbReference type="Pfam" id="PF00069">
    <property type="entry name" value="Pkinase"/>
    <property type="match status" value="1"/>
</dbReference>
<organism evidence="14 15">
    <name type="scientific">Macrostomum lignano</name>
    <dbReference type="NCBI Taxonomy" id="282301"/>
    <lineage>
        <taxon>Eukaryota</taxon>
        <taxon>Metazoa</taxon>
        <taxon>Spiralia</taxon>
        <taxon>Lophotrochozoa</taxon>
        <taxon>Platyhelminthes</taxon>
        <taxon>Rhabditophora</taxon>
        <taxon>Macrostomorpha</taxon>
        <taxon>Macrostomida</taxon>
        <taxon>Macrostomidae</taxon>
        <taxon>Macrostomum</taxon>
    </lineage>
</organism>
<keyword evidence="1" id="KW-0723">Serine/threonine-protein kinase</keyword>
<feature type="region of interest" description="Disordered" evidence="12">
    <location>
        <begin position="1"/>
        <end position="42"/>
    </location>
</feature>
<feature type="compositionally biased region" description="Low complexity" evidence="12">
    <location>
        <begin position="33"/>
        <end position="42"/>
    </location>
</feature>
<keyword evidence="3 9" id="KW-0547">Nucleotide-binding</keyword>
<feature type="binding site" evidence="9">
    <location>
        <begin position="185"/>
        <end position="187"/>
    </location>
    <ligand>
        <name>ATP</name>
        <dbReference type="ChEBI" id="CHEBI:30616"/>
    </ligand>
</feature>
<evidence type="ECO:0000256" key="10">
    <source>
        <dbReference type="PIRSR" id="PIRSR630616-3"/>
    </source>
</evidence>
<dbReference type="Proteomes" id="UP000215902">
    <property type="component" value="Unassembled WGS sequence"/>
</dbReference>
<dbReference type="PANTHER" id="PTHR24350">
    <property type="entry name" value="SERINE/THREONINE-PROTEIN KINASE IAL-RELATED"/>
    <property type="match status" value="1"/>
</dbReference>
<keyword evidence="15" id="KW-1185">Reference proteome</keyword>
<gene>
    <name evidence="14" type="ORF">BOX15_Mlig024132g2</name>
</gene>